<dbReference type="EMBL" id="NJBA01000006">
    <property type="protein sequence ID" value="OWP49319.1"/>
    <property type="molecule type" value="Genomic_DNA"/>
</dbReference>
<dbReference type="STRING" id="46680.GCA_000807755_00891"/>
<dbReference type="PANTHER" id="PTHR43781:SF1">
    <property type="entry name" value="SACCHAROPINE DEHYDROGENASE"/>
    <property type="match status" value="1"/>
</dbReference>
<evidence type="ECO:0000313" key="3">
    <source>
        <dbReference type="Proteomes" id="UP000198145"/>
    </source>
</evidence>
<dbReference type="InterPro" id="IPR036291">
    <property type="entry name" value="NAD(P)-bd_dom_sf"/>
</dbReference>
<gene>
    <name evidence="2" type="ORF">CEG18_17290</name>
</gene>
<organism evidence="2 3">
    <name type="scientific">Pseudomonas nitroreducens</name>
    <dbReference type="NCBI Taxonomy" id="46680"/>
    <lineage>
        <taxon>Bacteria</taxon>
        <taxon>Pseudomonadati</taxon>
        <taxon>Pseudomonadota</taxon>
        <taxon>Gammaproteobacteria</taxon>
        <taxon>Pseudomonadales</taxon>
        <taxon>Pseudomonadaceae</taxon>
        <taxon>Pseudomonas</taxon>
    </lineage>
</organism>
<dbReference type="Pfam" id="PF03435">
    <property type="entry name" value="Sacchrp_dh_NADP"/>
    <property type="match status" value="1"/>
</dbReference>
<dbReference type="SUPFAM" id="SSF51735">
    <property type="entry name" value="NAD(P)-binding Rossmann-fold domains"/>
    <property type="match status" value="1"/>
</dbReference>
<accession>A0A2D0ACD3</accession>
<proteinExistence type="predicted"/>
<dbReference type="InterPro" id="IPR005097">
    <property type="entry name" value="Sacchrp_dh_NADP-bd"/>
</dbReference>
<sequence length="353" mass="37756">MSKPHWMIYGANGYTGRLVAEQAQREGLKPILGGRNPASLHALGTSLGLECRVFDLNDSAAALAALADVGVVANCAGPFSATAAPMIEACIASGAHYVDITGEISVFEYAHGLDEVARRAGMVICPGVGFDVIPTDCLAACLKEAMPDATHLALGFDSGSGLSPGTAKTTVEGLKLGGKVREAGRLRDVPLGYKRRDIDFGRGLKHAVTIPWGDVATAYYSTGIADIEVYLPVPPAAAIGMRVMDSLRPLLGRDRVQDWLKEQVDRRVHGPDELARSKLRTWVWGEVRNARGERRTARLETANGYDVTIHGVLFAVRHLQANPNTVGYFTPSRLFGARCIEQLPGSGSIVIRG</sequence>
<reference evidence="2 3" key="1">
    <citation type="submission" date="2017-06" db="EMBL/GenBank/DDBJ databases">
        <title>Draft genome of Pseudomonas nitroreducens DF05.</title>
        <authorList>
            <person name="Iyer R."/>
        </authorList>
    </citation>
    <scope>NUCLEOTIDE SEQUENCE [LARGE SCALE GENOMIC DNA]</scope>
    <source>
        <strain evidence="2 3">DF05</strain>
    </source>
</reference>
<name>A0A2D0ACD3_PSENT</name>
<evidence type="ECO:0000313" key="2">
    <source>
        <dbReference type="EMBL" id="OWP49319.1"/>
    </source>
</evidence>
<dbReference type="RefSeq" id="WP_088419793.1">
    <property type="nucleotide sequence ID" value="NZ_NJBA01000006.1"/>
</dbReference>
<protein>
    <recommendedName>
        <fullName evidence="1">Saccharopine dehydrogenase NADP binding domain-containing protein</fullName>
    </recommendedName>
</protein>
<dbReference type="eggNOG" id="COG3268">
    <property type="taxonomic scope" value="Bacteria"/>
</dbReference>
<dbReference type="AlphaFoldDB" id="A0A2D0ACD3"/>
<evidence type="ECO:0000259" key="1">
    <source>
        <dbReference type="Pfam" id="PF03435"/>
    </source>
</evidence>
<dbReference type="PANTHER" id="PTHR43781">
    <property type="entry name" value="SACCHAROPINE DEHYDROGENASE"/>
    <property type="match status" value="1"/>
</dbReference>
<dbReference type="Proteomes" id="UP000198145">
    <property type="component" value="Unassembled WGS sequence"/>
</dbReference>
<comment type="caution">
    <text evidence="2">The sequence shown here is derived from an EMBL/GenBank/DDBJ whole genome shotgun (WGS) entry which is preliminary data.</text>
</comment>
<feature type="domain" description="Saccharopine dehydrogenase NADP binding" evidence="1">
    <location>
        <begin position="7"/>
        <end position="123"/>
    </location>
</feature>
<dbReference type="Gene3D" id="3.40.50.720">
    <property type="entry name" value="NAD(P)-binding Rossmann-like Domain"/>
    <property type="match status" value="1"/>
</dbReference>